<organism evidence="2 3">
    <name type="scientific">Micromonospora eburnea</name>
    <dbReference type="NCBI Taxonomy" id="227316"/>
    <lineage>
        <taxon>Bacteria</taxon>
        <taxon>Bacillati</taxon>
        <taxon>Actinomycetota</taxon>
        <taxon>Actinomycetes</taxon>
        <taxon>Micromonosporales</taxon>
        <taxon>Micromonosporaceae</taxon>
        <taxon>Micromonospora</taxon>
    </lineage>
</organism>
<dbReference type="AlphaFoldDB" id="A0A1C6UGL0"/>
<feature type="transmembrane region" description="Helical" evidence="1">
    <location>
        <begin position="233"/>
        <end position="255"/>
    </location>
</feature>
<dbReference type="RefSeq" id="WP_091118266.1">
    <property type="nucleotide sequence ID" value="NZ_JBHUNB010000006.1"/>
</dbReference>
<feature type="transmembrane region" description="Helical" evidence="1">
    <location>
        <begin position="199"/>
        <end position="221"/>
    </location>
</feature>
<sequence>MVNDVGQISAGAVLAIGAAAAFGAASVLQFCASHAVPEERAGQPRLLVRLLRIRGWRWSTLLAAAAFALQVAALSMAPLLLVQPLLVTGLVWYVLLFGLLQHRRPDARSLLESGLCLLGLGAFLAVAQPARSHGKGFESFGSAALLGVVVVATVGGCLLSALKLGRKWRPLPLAVAAGICYGVTAGLISSLGLRFEPSALAVFGQWQVYAIAVLGPFGVLLSQNAYQAGPMGAPALATITVTDPLVSIAVGLLWLDERIRTGPWIVLGEVLALAVVVVAVSLLARRAPHVAGA</sequence>
<keyword evidence="1" id="KW-1133">Transmembrane helix</keyword>
<name>A0A1C6UGL0_9ACTN</name>
<feature type="transmembrane region" description="Helical" evidence="1">
    <location>
        <begin position="80"/>
        <end position="100"/>
    </location>
</feature>
<feature type="transmembrane region" description="Helical" evidence="1">
    <location>
        <begin position="171"/>
        <end position="193"/>
    </location>
</feature>
<keyword evidence="1" id="KW-0812">Transmembrane</keyword>
<dbReference type="Proteomes" id="UP000199696">
    <property type="component" value="Unassembled WGS sequence"/>
</dbReference>
<keyword evidence="1" id="KW-0472">Membrane</keyword>
<evidence type="ECO:0000313" key="3">
    <source>
        <dbReference type="Proteomes" id="UP000199696"/>
    </source>
</evidence>
<dbReference type="PANTHER" id="PTHR40761">
    <property type="entry name" value="CONSERVED INTEGRAL MEMBRANE ALANINE VALINE AND LEUCINE RICH PROTEIN-RELATED"/>
    <property type="match status" value="1"/>
</dbReference>
<protein>
    <submittedName>
        <fullName evidence="2">Multidrug resistance efflux transporter</fullName>
    </submittedName>
</protein>
<dbReference type="EMBL" id="FMHY01000002">
    <property type="protein sequence ID" value="SCL53112.1"/>
    <property type="molecule type" value="Genomic_DNA"/>
</dbReference>
<feature type="transmembrane region" description="Helical" evidence="1">
    <location>
        <begin position="109"/>
        <end position="127"/>
    </location>
</feature>
<accession>A0A1C6UGL0</accession>
<dbReference type="STRING" id="227316.GA0070604_2707"/>
<feature type="transmembrane region" description="Helical" evidence="1">
    <location>
        <begin position="12"/>
        <end position="36"/>
    </location>
</feature>
<evidence type="ECO:0000256" key="1">
    <source>
        <dbReference type="SAM" id="Phobius"/>
    </source>
</evidence>
<feature type="transmembrane region" description="Helical" evidence="1">
    <location>
        <begin position="261"/>
        <end position="284"/>
    </location>
</feature>
<evidence type="ECO:0000313" key="2">
    <source>
        <dbReference type="EMBL" id="SCL53112.1"/>
    </source>
</evidence>
<dbReference type="PANTHER" id="PTHR40761:SF1">
    <property type="entry name" value="CONSERVED INTEGRAL MEMBRANE ALANINE VALINE AND LEUCINE RICH PROTEIN-RELATED"/>
    <property type="match status" value="1"/>
</dbReference>
<keyword evidence="3" id="KW-1185">Reference proteome</keyword>
<proteinExistence type="predicted"/>
<reference evidence="3" key="1">
    <citation type="submission" date="2016-06" db="EMBL/GenBank/DDBJ databases">
        <authorList>
            <person name="Varghese N."/>
            <person name="Submissions Spin"/>
        </authorList>
    </citation>
    <scope>NUCLEOTIDE SEQUENCE [LARGE SCALE GENOMIC DNA]</scope>
    <source>
        <strain evidence="3">DSM 44814</strain>
    </source>
</reference>
<dbReference type="OrthoDB" id="3568345at2"/>
<dbReference type="NCBIfam" id="NF038012">
    <property type="entry name" value="DMT_1"/>
    <property type="match status" value="1"/>
</dbReference>
<feature type="transmembrane region" description="Helical" evidence="1">
    <location>
        <begin position="139"/>
        <end position="159"/>
    </location>
</feature>
<feature type="transmembrane region" description="Helical" evidence="1">
    <location>
        <begin position="56"/>
        <end position="74"/>
    </location>
</feature>
<gene>
    <name evidence="2" type="ORF">GA0070604_2707</name>
</gene>